<name>A0ACC0JH21_CHOFU</name>
<protein>
    <submittedName>
        <fullName evidence="1">Uncharacterized protein</fullName>
    </submittedName>
</protein>
<gene>
    <name evidence="1" type="ORF">MSG28_012539</name>
</gene>
<dbReference type="Proteomes" id="UP001064048">
    <property type="component" value="Chromosome 22"/>
</dbReference>
<evidence type="ECO:0000313" key="1">
    <source>
        <dbReference type="EMBL" id="KAI8423388.1"/>
    </source>
</evidence>
<dbReference type="EMBL" id="CM046122">
    <property type="protein sequence ID" value="KAI8423388.1"/>
    <property type="molecule type" value="Genomic_DNA"/>
</dbReference>
<reference evidence="1 2" key="1">
    <citation type="journal article" date="2022" name="Genome Biol. Evol.">
        <title>The Spruce Budworm Genome: Reconstructing the Evolutionary History of Antifreeze Proteins.</title>
        <authorList>
            <person name="Beliveau C."/>
            <person name="Gagne P."/>
            <person name="Picq S."/>
            <person name="Vernygora O."/>
            <person name="Keeling C.I."/>
            <person name="Pinkney K."/>
            <person name="Doucet D."/>
            <person name="Wen F."/>
            <person name="Johnston J.S."/>
            <person name="Maaroufi H."/>
            <person name="Boyle B."/>
            <person name="Laroche J."/>
            <person name="Dewar K."/>
            <person name="Juretic N."/>
            <person name="Blackburn G."/>
            <person name="Nisole A."/>
            <person name="Brunet B."/>
            <person name="Brandao M."/>
            <person name="Lumley L."/>
            <person name="Duan J."/>
            <person name="Quan G."/>
            <person name="Lucarotti C.J."/>
            <person name="Roe A.D."/>
            <person name="Sperling F.A.H."/>
            <person name="Levesque R.C."/>
            <person name="Cusson M."/>
        </authorList>
    </citation>
    <scope>NUCLEOTIDE SEQUENCE [LARGE SCALE GENOMIC DNA]</scope>
    <source>
        <strain evidence="1">Glfc:IPQL:Cfum</strain>
    </source>
</reference>
<evidence type="ECO:0000313" key="2">
    <source>
        <dbReference type="Proteomes" id="UP001064048"/>
    </source>
</evidence>
<comment type="caution">
    <text evidence="1">The sequence shown here is derived from an EMBL/GenBank/DDBJ whole genome shotgun (WGS) entry which is preliminary data.</text>
</comment>
<proteinExistence type="predicted"/>
<sequence length="454" mass="50904">MFAQAPDYLFIHPGGFYSMTGRSDLFGPHYLLDHDVVLVTINYRLASLGFLSTGDAVAPGNNGFKDQVSALRWLRRNAAAFGGDPQQVTIAGCSAGSISVLLHMVSDMSKGRKMPRKKLSNGVQILGCKAVPKEISKRCPPPAGQGAATKPPAGPGTEAGAYPELPTNSSRAIVDCLKTKTWQEMGNSLLGFWDQFGFDPIGLWTPVLEPDVGQPRFLAVQPAEAIRARRIHSVPLLVSQTEDEFFWKAFSKCDQEQTLRDRMNAEWETIAPISFDLPKTTRQLPAAASKKRIWGEGRHRHARERERPGQAVRMANLMCRYSAHPVWYSEFSYIGNNSFHEDPRTGKPEGAAHHDDLIYLFSMSYFRPPIHAKSPPPPAPQDATIVDRMTAIWYNFATYGDPNPRDGAEPAGLSWPTMTPHDRKYLRVDKQFSVHEKLHEKRLQVWEELYPMQY</sequence>
<keyword evidence="2" id="KW-1185">Reference proteome</keyword>
<organism evidence="1 2">
    <name type="scientific">Choristoneura fumiferana</name>
    <name type="common">Spruce budworm moth</name>
    <name type="synonym">Archips fumiferana</name>
    <dbReference type="NCBI Taxonomy" id="7141"/>
    <lineage>
        <taxon>Eukaryota</taxon>
        <taxon>Metazoa</taxon>
        <taxon>Ecdysozoa</taxon>
        <taxon>Arthropoda</taxon>
        <taxon>Hexapoda</taxon>
        <taxon>Insecta</taxon>
        <taxon>Pterygota</taxon>
        <taxon>Neoptera</taxon>
        <taxon>Endopterygota</taxon>
        <taxon>Lepidoptera</taxon>
        <taxon>Glossata</taxon>
        <taxon>Ditrysia</taxon>
        <taxon>Tortricoidea</taxon>
        <taxon>Tortricidae</taxon>
        <taxon>Tortricinae</taxon>
        <taxon>Choristoneura</taxon>
    </lineage>
</organism>
<accession>A0ACC0JH21</accession>